<proteinExistence type="predicted"/>
<reference evidence="1" key="1">
    <citation type="submission" date="2021-09" db="EMBL/GenBank/DDBJ databases">
        <title>The genome of Mauremys mutica provides insights into the evolution of semi-aquatic lifestyle.</title>
        <authorList>
            <person name="Gong S."/>
            <person name="Gao Y."/>
        </authorList>
    </citation>
    <scope>NUCLEOTIDE SEQUENCE</scope>
    <source>
        <strain evidence="1">MM-2020</strain>
        <tissue evidence="1">Muscle</tissue>
    </source>
</reference>
<accession>A0A9D3WWK7</accession>
<evidence type="ECO:0000313" key="2">
    <source>
        <dbReference type="Proteomes" id="UP000827986"/>
    </source>
</evidence>
<protein>
    <submittedName>
        <fullName evidence="1">Uncharacterized protein</fullName>
    </submittedName>
</protein>
<dbReference type="EMBL" id="JAHDVG010000485">
    <property type="protein sequence ID" value="KAH1168683.1"/>
    <property type="molecule type" value="Genomic_DNA"/>
</dbReference>
<dbReference type="Proteomes" id="UP000827986">
    <property type="component" value="Unassembled WGS sequence"/>
</dbReference>
<evidence type="ECO:0000313" key="1">
    <source>
        <dbReference type="EMBL" id="KAH1168683.1"/>
    </source>
</evidence>
<name>A0A9D3WWK7_9SAUR</name>
<keyword evidence="2" id="KW-1185">Reference proteome</keyword>
<dbReference type="AlphaFoldDB" id="A0A9D3WWK7"/>
<gene>
    <name evidence="1" type="ORF">KIL84_013273</name>
</gene>
<organism evidence="1 2">
    <name type="scientific">Mauremys mutica</name>
    <name type="common">yellowpond turtle</name>
    <dbReference type="NCBI Taxonomy" id="74926"/>
    <lineage>
        <taxon>Eukaryota</taxon>
        <taxon>Metazoa</taxon>
        <taxon>Chordata</taxon>
        <taxon>Craniata</taxon>
        <taxon>Vertebrata</taxon>
        <taxon>Euteleostomi</taxon>
        <taxon>Archelosauria</taxon>
        <taxon>Testudinata</taxon>
        <taxon>Testudines</taxon>
        <taxon>Cryptodira</taxon>
        <taxon>Durocryptodira</taxon>
        <taxon>Testudinoidea</taxon>
        <taxon>Geoemydidae</taxon>
        <taxon>Geoemydinae</taxon>
        <taxon>Mauremys</taxon>
    </lineage>
</organism>
<comment type="caution">
    <text evidence="1">The sequence shown here is derived from an EMBL/GenBank/DDBJ whole genome shotgun (WGS) entry which is preliminary data.</text>
</comment>
<sequence>MCSLNYPNGNPEGFVLQVVTECKLPSPYRDIMQGTFFIKEKSQCVPHQQRRFLTNTGKHCSVSLTLKVSAEHYFCPQHFYPHLEVSLRLQPQIFPSNILIL</sequence>